<accession>A0A1F6FPM2</accession>
<dbReference type="InterPro" id="IPR024997">
    <property type="entry name" value="DUF3892"/>
</dbReference>
<evidence type="ECO:0000313" key="2">
    <source>
        <dbReference type="Proteomes" id="UP000179230"/>
    </source>
</evidence>
<dbReference type="AlphaFoldDB" id="A0A1F6FPM2"/>
<dbReference type="Proteomes" id="UP000179230">
    <property type="component" value="Unassembled WGS sequence"/>
</dbReference>
<dbReference type="EMBL" id="MFMT01000041">
    <property type="protein sequence ID" value="OGG87795.1"/>
    <property type="molecule type" value="Genomic_DNA"/>
</dbReference>
<reference evidence="1 2" key="1">
    <citation type="journal article" date="2016" name="Nat. Commun.">
        <title>Thousands of microbial genomes shed light on interconnected biogeochemical processes in an aquifer system.</title>
        <authorList>
            <person name="Anantharaman K."/>
            <person name="Brown C.T."/>
            <person name="Hug L.A."/>
            <person name="Sharon I."/>
            <person name="Castelle C.J."/>
            <person name="Probst A.J."/>
            <person name="Thomas B.C."/>
            <person name="Singh A."/>
            <person name="Wilkins M.J."/>
            <person name="Karaoz U."/>
            <person name="Brodie E.L."/>
            <person name="Williams K.H."/>
            <person name="Hubbard S.S."/>
            <person name="Banfield J.F."/>
        </authorList>
    </citation>
    <scope>NUCLEOTIDE SEQUENCE [LARGE SCALE GENOMIC DNA]</scope>
</reference>
<protein>
    <submittedName>
        <fullName evidence="1">Uncharacterized protein</fullName>
    </submittedName>
</protein>
<dbReference type="Pfam" id="PF13031">
    <property type="entry name" value="DUF3892"/>
    <property type="match status" value="1"/>
</dbReference>
<sequence>MKITLVITNPGGKNLVFLTNSLKTLSLEEAIDKAKTNSLDNLFVIKGKYGEYLRGVPNKSENDNLNTLSVTASDIMSFVNHTRHFKSTDAISLHTAQHISSIIESGKPFLETTEGDKAFVSVVRDVIKLHSAIIIQTAKEFDIDSYLLGAIIIDETVRMSQFEEIQDKYLLKLLGRNVSVGVAQVKLETANGLIKNELYNPNPDDTEIPFSGNLRKADREHLYEYVIQPKHNICFAAARIRGLIKEWSKYIDISNMPEILGTLYHRSYVAPYAHPGPNDRGTQIADEFYLLANKWLY</sequence>
<proteinExistence type="predicted"/>
<comment type="caution">
    <text evidence="1">The sequence shown here is derived from an EMBL/GenBank/DDBJ whole genome shotgun (WGS) entry which is preliminary data.</text>
</comment>
<name>A0A1F6FPM2_9BACT</name>
<gene>
    <name evidence="1" type="ORF">A2592_02090</name>
</gene>
<organism evidence="1 2">
    <name type="scientific">Candidatus Kaiserbacteria bacterium RIFOXYD1_FULL_42_15</name>
    <dbReference type="NCBI Taxonomy" id="1798532"/>
    <lineage>
        <taxon>Bacteria</taxon>
        <taxon>Candidatus Kaiseribacteriota</taxon>
    </lineage>
</organism>
<evidence type="ECO:0000313" key="1">
    <source>
        <dbReference type="EMBL" id="OGG87795.1"/>
    </source>
</evidence>